<accession>A0ABR3BHX7</accession>
<evidence type="ECO:0000259" key="4">
    <source>
        <dbReference type="Pfam" id="PF10348"/>
    </source>
</evidence>
<evidence type="ECO:0000256" key="3">
    <source>
        <dbReference type="SAM" id="SignalP"/>
    </source>
</evidence>
<keyword evidence="2" id="KW-0812">Transmembrane</keyword>
<feature type="transmembrane region" description="Helical" evidence="2">
    <location>
        <begin position="386"/>
        <end position="405"/>
    </location>
</feature>
<dbReference type="PANTHER" id="PTHR31685">
    <property type="entry name" value="INTEGRAL MEMBRANE PROTEIN (AFU_ORTHOLOGUE AFUA_6G12730)-RELATED"/>
    <property type="match status" value="1"/>
</dbReference>
<name>A0ABR3BHX7_PHYBL</name>
<dbReference type="InterPro" id="IPR018825">
    <property type="entry name" value="DUF2427"/>
</dbReference>
<feature type="transmembrane region" description="Helical" evidence="2">
    <location>
        <begin position="496"/>
        <end position="515"/>
    </location>
</feature>
<feature type="transmembrane region" description="Helical" evidence="2">
    <location>
        <begin position="90"/>
        <end position="109"/>
    </location>
</feature>
<evidence type="ECO:0000313" key="6">
    <source>
        <dbReference type="EMBL" id="KAL0098183.1"/>
    </source>
</evidence>
<evidence type="ECO:0000256" key="2">
    <source>
        <dbReference type="SAM" id="Phobius"/>
    </source>
</evidence>
<keyword evidence="3" id="KW-0732">Signal</keyword>
<proteinExistence type="predicted"/>
<evidence type="ECO:0008006" key="8">
    <source>
        <dbReference type="Google" id="ProtNLM"/>
    </source>
</evidence>
<dbReference type="Pfam" id="PF10348">
    <property type="entry name" value="DUF2427"/>
    <property type="match status" value="1"/>
</dbReference>
<feature type="transmembrane region" description="Helical" evidence="2">
    <location>
        <begin position="56"/>
        <end position="78"/>
    </location>
</feature>
<dbReference type="Pfam" id="PF10355">
    <property type="entry name" value="Ytp1"/>
    <property type="match status" value="1"/>
</dbReference>
<feature type="domain" description="Protein YTP1-like C-terminal" evidence="5">
    <location>
        <begin position="282"/>
        <end position="552"/>
    </location>
</feature>
<organism evidence="6 7">
    <name type="scientific">Phycomyces blakesleeanus</name>
    <dbReference type="NCBI Taxonomy" id="4837"/>
    <lineage>
        <taxon>Eukaryota</taxon>
        <taxon>Fungi</taxon>
        <taxon>Fungi incertae sedis</taxon>
        <taxon>Mucoromycota</taxon>
        <taxon>Mucoromycotina</taxon>
        <taxon>Mucoromycetes</taxon>
        <taxon>Mucorales</taxon>
        <taxon>Phycomycetaceae</taxon>
        <taxon>Phycomyces</taxon>
    </lineage>
</organism>
<keyword evidence="2" id="KW-1133">Transmembrane helix</keyword>
<dbReference type="Proteomes" id="UP001448207">
    <property type="component" value="Unassembled WGS sequence"/>
</dbReference>
<evidence type="ECO:0000313" key="7">
    <source>
        <dbReference type="Proteomes" id="UP001448207"/>
    </source>
</evidence>
<feature type="chain" id="PRO_5046577158" description="Integral membrane protein" evidence="3">
    <location>
        <begin position="23"/>
        <end position="583"/>
    </location>
</feature>
<dbReference type="InterPro" id="IPR018827">
    <property type="entry name" value="YTP1_C"/>
</dbReference>
<dbReference type="EMBL" id="JBCLYO010000001">
    <property type="protein sequence ID" value="KAL0098183.1"/>
    <property type="molecule type" value="Genomic_DNA"/>
</dbReference>
<feature type="domain" description="DUF2427" evidence="4">
    <location>
        <begin position="51"/>
        <end position="142"/>
    </location>
</feature>
<protein>
    <recommendedName>
        <fullName evidence="8">Integral membrane protein</fullName>
    </recommendedName>
</protein>
<sequence>MARLSYIYTVLVSLILAQIVAAQHAHSMEDPPMPAFNSTGTEPMSYSLFPEYKGYFYLHVIFMVLAFWVLLPIGVMFGIARSSLHLPTQILCFITAMFGFFFAKLYGHTTPHLYAGNSHHSMGWSLFLLLIVQMSVGVLRKVANAVGRMNTTSSYDQLENVRLVRSSSSSSSSHPDRHSVSSSADTLHHNGEDQGYTFTKHEDNEDEEDEDDQAFDCLEDDPLNSIDLNIQPKSRWYHRFDFTNRIPYSVKRVFKTLAHNPLTTTCFRHFHQILGRVFPVLIFVQTLSGLVVYHGVCRSWAVLGCIAHLIKGGIFFFYGIVTFGRYLGAFANRGWAWNRVDNGSKFSFEMIECGLIFTYGITNTWMEHFGQDSAWTHKDLEHASLAFMWWWCGLVGILVESRTLRRLLSRTEDTPLNEPKHEQTQTFSMNPFPALTVLMTGISMGNHHQDTAYSTQVHYMWGLLLSMAAVFRFVTYVTMYLSPPTNSSPSRPPSEAVGAFLLIAGSILFMASNSGTMTWLRRNEVDSMFMMNGCVALSSMTLGYVAFLMIIKAWAKKREDRKKAQKKSRGVGLDGAAYYMNEA</sequence>
<gene>
    <name evidence="6" type="ORF">J3Q64DRAFT_1818320</name>
</gene>
<feature type="transmembrane region" description="Helical" evidence="2">
    <location>
        <begin position="277"/>
        <end position="294"/>
    </location>
</feature>
<feature type="transmembrane region" description="Helical" evidence="2">
    <location>
        <begin position="300"/>
        <end position="327"/>
    </location>
</feature>
<reference evidence="6 7" key="1">
    <citation type="submission" date="2024-04" db="EMBL/GenBank/DDBJ databases">
        <title>Symmetric and asymmetric DNA N6-adenine methylation regulates different biological responses in Mucorales.</title>
        <authorList>
            <consortium name="Lawrence Berkeley National Laboratory"/>
            <person name="Lax C."/>
            <person name="Mondo S.J."/>
            <person name="Osorio-Concepcion M."/>
            <person name="Muszewska A."/>
            <person name="Corrochano-Luque M."/>
            <person name="Gutierrez G."/>
            <person name="Riley R."/>
            <person name="Lipzen A."/>
            <person name="Guo J."/>
            <person name="Hundley H."/>
            <person name="Amirebrahimi M."/>
            <person name="Ng V."/>
            <person name="Lorenzo-Gutierrez D."/>
            <person name="Binder U."/>
            <person name="Yang J."/>
            <person name="Song Y."/>
            <person name="Canovas D."/>
            <person name="Navarro E."/>
            <person name="Freitag M."/>
            <person name="Gabaldon T."/>
            <person name="Grigoriev I.V."/>
            <person name="Corrochano L.M."/>
            <person name="Nicolas F.E."/>
            <person name="Garre V."/>
        </authorList>
    </citation>
    <scope>NUCLEOTIDE SEQUENCE [LARGE SCALE GENOMIC DNA]</scope>
    <source>
        <strain evidence="6 7">L51</strain>
    </source>
</reference>
<comment type="caution">
    <text evidence="6">The sequence shown here is derived from an EMBL/GenBank/DDBJ whole genome shotgun (WGS) entry which is preliminary data.</text>
</comment>
<dbReference type="PANTHER" id="PTHR31685:SF3">
    <property type="entry name" value="INTEGRAL MEMBRANE PROTEIN (AFU_ORTHOLOGUE AFUA_6G12730)"/>
    <property type="match status" value="1"/>
</dbReference>
<feature type="signal peptide" evidence="3">
    <location>
        <begin position="1"/>
        <end position="22"/>
    </location>
</feature>
<feature type="transmembrane region" description="Helical" evidence="2">
    <location>
        <begin position="348"/>
        <end position="366"/>
    </location>
</feature>
<feature type="region of interest" description="Disordered" evidence="1">
    <location>
        <begin position="166"/>
        <end position="212"/>
    </location>
</feature>
<evidence type="ECO:0000256" key="1">
    <source>
        <dbReference type="SAM" id="MobiDB-lite"/>
    </source>
</evidence>
<evidence type="ECO:0000259" key="5">
    <source>
        <dbReference type="Pfam" id="PF10355"/>
    </source>
</evidence>
<feature type="transmembrane region" description="Helical" evidence="2">
    <location>
        <begin position="457"/>
        <end position="475"/>
    </location>
</feature>
<feature type="transmembrane region" description="Helical" evidence="2">
    <location>
        <begin position="121"/>
        <end position="139"/>
    </location>
</feature>
<keyword evidence="7" id="KW-1185">Reference proteome</keyword>
<feature type="transmembrane region" description="Helical" evidence="2">
    <location>
        <begin position="535"/>
        <end position="555"/>
    </location>
</feature>
<keyword evidence="2" id="KW-0472">Membrane</keyword>